<dbReference type="PANTHER" id="PTHR18968:SF167">
    <property type="entry name" value="ACETOLACTATE SYNTHASE LARGE SUBUNIT ILVB2-RELATED"/>
    <property type="match status" value="1"/>
</dbReference>
<evidence type="ECO:0000256" key="2">
    <source>
        <dbReference type="ARBA" id="ARBA00023052"/>
    </source>
</evidence>
<dbReference type="Gene3D" id="3.40.50.1220">
    <property type="entry name" value="TPP-binding domain"/>
    <property type="match status" value="1"/>
</dbReference>
<dbReference type="GO" id="GO:0009097">
    <property type="term" value="P:isoleucine biosynthetic process"/>
    <property type="evidence" value="ECO:0007669"/>
    <property type="project" value="TreeGrafter"/>
</dbReference>
<evidence type="ECO:0000313" key="8">
    <source>
        <dbReference type="Proteomes" id="UP000239724"/>
    </source>
</evidence>
<dbReference type="PANTHER" id="PTHR18968">
    <property type="entry name" value="THIAMINE PYROPHOSPHATE ENZYMES"/>
    <property type="match status" value="1"/>
</dbReference>
<evidence type="ECO:0000256" key="1">
    <source>
        <dbReference type="ARBA" id="ARBA00007812"/>
    </source>
</evidence>
<organism evidence="7 8">
    <name type="scientific">Rhodopila globiformis</name>
    <name type="common">Rhodopseudomonas globiformis</name>
    <dbReference type="NCBI Taxonomy" id="1071"/>
    <lineage>
        <taxon>Bacteria</taxon>
        <taxon>Pseudomonadati</taxon>
        <taxon>Pseudomonadota</taxon>
        <taxon>Alphaproteobacteria</taxon>
        <taxon>Acetobacterales</taxon>
        <taxon>Acetobacteraceae</taxon>
        <taxon>Rhodopila</taxon>
    </lineage>
</organism>
<dbReference type="OrthoDB" id="4494979at2"/>
<dbReference type="Proteomes" id="UP000239724">
    <property type="component" value="Unassembled WGS sequence"/>
</dbReference>
<dbReference type="GO" id="GO:0050660">
    <property type="term" value="F:flavin adenine dinucleotide binding"/>
    <property type="evidence" value="ECO:0007669"/>
    <property type="project" value="TreeGrafter"/>
</dbReference>
<dbReference type="InterPro" id="IPR012000">
    <property type="entry name" value="Thiamin_PyroP_enz_cen_dom"/>
</dbReference>
<evidence type="ECO:0000259" key="6">
    <source>
        <dbReference type="Pfam" id="PF02776"/>
    </source>
</evidence>
<feature type="domain" description="Thiamine pyrophosphate enzyme N-terminal TPP-binding" evidence="6">
    <location>
        <begin position="8"/>
        <end position="118"/>
    </location>
</feature>
<reference evidence="7 8" key="1">
    <citation type="journal article" date="2018" name="Arch. Microbiol.">
        <title>New insights into the metabolic potential of the phototrophic purple bacterium Rhodopila globiformis DSM 161(T) from its draft genome sequence and evidence for a vanadium-dependent nitrogenase.</title>
        <authorList>
            <person name="Imhoff J.F."/>
            <person name="Rahn T."/>
            <person name="Kunzel S."/>
            <person name="Neulinger S.C."/>
        </authorList>
    </citation>
    <scope>NUCLEOTIDE SEQUENCE [LARGE SCALE GENOMIC DNA]</scope>
    <source>
        <strain evidence="7 8">DSM 161</strain>
    </source>
</reference>
<dbReference type="Pfam" id="PF02775">
    <property type="entry name" value="TPP_enzyme_C"/>
    <property type="match status" value="1"/>
</dbReference>
<accession>A0A2S6N224</accession>
<protein>
    <recommendedName>
        <fullName evidence="9">Acetolactate synthase</fullName>
    </recommendedName>
</protein>
<dbReference type="SUPFAM" id="SSF52467">
    <property type="entry name" value="DHS-like NAD/FAD-binding domain"/>
    <property type="match status" value="1"/>
</dbReference>
<dbReference type="InterPro" id="IPR011766">
    <property type="entry name" value="TPP_enzyme_TPP-bd"/>
</dbReference>
<name>A0A2S6N224_RHOGL</name>
<evidence type="ECO:0000259" key="5">
    <source>
        <dbReference type="Pfam" id="PF02775"/>
    </source>
</evidence>
<keyword evidence="2 3" id="KW-0786">Thiamine pyrophosphate</keyword>
<dbReference type="Gene3D" id="3.40.50.970">
    <property type="match status" value="2"/>
</dbReference>
<dbReference type="CDD" id="cd00568">
    <property type="entry name" value="TPP_enzymes"/>
    <property type="match status" value="1"/>
</dbReference>
<evidence type="ECO:0008006" key="9">
    <source>
        <dbReference type="Google" id="ProtNLM"/>
    </source>
</evidence>
<gene>
    <name evidence="7" type="ORF">CCS01_23555</name>
</gene>
<dbReference type="GO" id="GO:0000287">
    <property type="term" value="F:magnesium ion binding"/>
    <property type="evidence" value="ECO:0007669"/>
    <property type="project" value="InterPro"/>
</dbReference>
<comment type="caution">
    <text evidence="7">The sequence shown here is derived from an EMBL/GenBank/DDBJ whole genome shotgun (WGS) entry which is preliminary data.</text>
</comment>
<keyword evidence="8" id="KW-1185">Reference proteome</keyword>
<dbReference type="GO" id="GO:0005948">
    <property type="term" value="C:acetolactate synthase complex"/>
    <property type="evidence" value="ECO:0007669"/>
    <property type="project" value="TreeGrafter"/>
</dbReference>
<dbReference type="CDD" id="cd07035">
    <property type="entry name" value="TPP_PYR_POX_like"/>
    <property type="match status" value="1"/>
</dbReference>
<dbReference type="InterPro" id="IPR029061">
    <property type="entry name" value="THDP-binding"/>
</dbReference>
<feature type="domain" description="Thiamine pyrophosphate enzyme central" evidence="4">
    <location>
        <begin position="200"/>
        <end position="335"/>
    </location>
</feature>
<dbReference type="GO" id="GO:0030976">
    <property type="term" value="F:thiamine pyrophosphate binding"/>
    <property type="evidence" value="ECO:0007669"/>
    <property type="project" value="InterPro"/>
</dbReference>
<comment type="similarity">
    <text evidence="1 3">Belongs to the TPP enzyme family.</text>
</comment>
<dbReference type="AlphaFoldDB" id="A0A2S6N224"/>
<dbReference type="SUPFAM" id="SSF52518">
    <property type="entry name" value="Thiamin diphosphate-binding fold (THDP-binding)"/>
    <property type="match status" value="2"/>
</dbReference>
<evidence type="ECO:0000256" key="3">
    <source>
        <dbReference type="RuleBase" id="RU362132"/>
    </source>
</evidence>
<dbReference type="Pfam" id="PF00205">
    <property type="entry name" value="TPP_enzyme_M"/>
    <property type="match status" value="1"/>
</dbReference>
<dbReference type="Pfam" id="PF02776">
    <property type="entry name" value="TPP_enzyme_N"/>
    <property type="match status" value="1"/>
</dbReference>
<dbReference type="EMBL" id="NHRY01000239">
    <property type="protein sequence ID" value="PPQ28677.1"/>
    <property type="molecule type" value="Genomic_DNA"/>
</dbReference>
<sequence>MTQTEPVTGPEFLARSLAANGTTHVFFIDAILRRTLIELGTLGVQRILAHSEKAAAYMADGYARIAGRPGICFAQSVGAANLASGLQDAYLARSPVIAMTGHKPPSMQHRNAYQEIAHAPLFAPVTKLSTRVDQAADLPRLMRLAWREAMTGTPRPAHLDLNGLQAEVIDTGLVNEAPGVDPAFQLTLPPHRPVAASGEIERAARRILAARRVVIVAGEGATASGADPMLLALAELLAAPIATSLGGRGLVPTRHRLSIGCAGSYAAPPANQIVHEAELVVFVGCDTGDQVTHTWRIPALPTPCVQIELDPAEIGRSYPDTLGVVGDPKATLAALITALGRPVRDTAYADRAAGIVAAWREGMASALASNATPIWPDRLCDEITRALPRDGILVADTGYSGIWSSTLVELNGEGQTYLRAAGSLGWAFPAALGAKCAAPRRKVICWSGDGALYYHLTELETARRRGIAAVLVVNNNSGFGQSWPSLKRQQGNRPGDAAELVRFGPTNFADVAKVFGLRGIRVEDPSQLGAALRDALASDETVVVDVATDIDRLAPVPWLPEGA</sequence>
<dbReference type="InterPro" id="IPR045229">
    <property type="entry name" value="TPP_enz"/>
</dbReference>
<dbReference type="GO" id="GO:0003984">
    <property type="term" value="F:acetolactate synthase activity"/>
    <property type="evidence" value="ECO:0007669"/>
    <property type="project" value="TreeGrafter"/>
</dbReference>
<dbReference type="InterPro" id="IPR029035">
    <property type="entry name" value="DHS-like_NAD/FAD-binding_dom"/>
</dbReference>
<evidence type="ECO:0000313" key="7">
    <source>
        <dbReference type="EMBL" id="PPQ28677.1"/>
    </source>
</evidence>
<proteinExistence type="inferred from homology"/>
<feature type="domain" description="Thiamine pyrophosphate enzyme TPP-binding" evidence="5">
    <location>
        <begin position="396"/>
        <end position="546"/>
    </location>
</feature>
<dbReference type="RefSeq" id="WP_104521268.1">
    <property type="nucleotide sequence ID" value="NZ_NHRY01000239.1"/>
</dbReference>
<dbReference type="InterPro" id="IPR012001">
    <property type="entry name" value="Thiamin_PyroP_enz_TPP-bd_dom"/>
</dbReference>
<evidence type="ECO:0000259" key="4">
    <source>
        <dbReference type="Pfam" id="PF00205"/>
    </source>
</evidence>
<dbReference type="GO" id="GO:0009099">
    <property type="term" value="P:L-valine biosynthetic process"/>
    <property type="evidence" value="ECO:0007669"/>
    <property type="project" value="TreeGrafter"/>
</dbReference>